<evidence type="ECO:0000313" key="3">
    <source>
        <dbReference type="Proteomes" id="UP000249282"/>
    </source>
</evidence>
<keyword evidence="1" id="KW-0812">Transmembrane</keyword>
<proteinExistence type="predicted"/>
<keyword evidence="1" id="KW-1133">Transmembrane helix</keyword>
<dbReference type="EMBL" id="QFQJ01000010">
    <property type="protein sequence ID" value="PZQ93004.1"/>
    <property type="molecule type" value="Genomic_DNA"/>
</dbReference>
<keyword evidence="1" id="KW-0472">Membrane</keyword>
<evidence type="ECO:0000313" key="2">
    <source>
        <dbReference type="EMBL" id="PZQ93004.1"/>
    </source>
</evidence>
<sequence>MRLYIPIKSRVISIFQVLYFIFTGKSSKKTKALLYLTDKRTKYFLVILKKYDTSFVLGILSGFIYYAQALSLLD</sequence>
<protein>
    <submittedName>
        <fullName evidence="2">Uncharacterized protein</fullName>
    </submittedName>
</protein>
<dbReference type="AlphaFoldDB" id="A0A2W5RYM9"/>
<evidence type="ECO:0000256" key="1">
    <source>
        <dbReference type="SAM" id="Phobius"/>
    </source>
</evidence>
<feature type="transmembrane region" description="Helical" evidence="1">
    <location>
        <begin position="51"/>
        <end position="73"/>
    </location>
</feature>
<accession>A0A2W5RYM9</accession>
<name>A0A2W5RYM9_ACIJO</name>
<comment type="caution">
    <text evidence="2">The sequence shown here is derived from an EMBL/GenBank/DDBJ whole genome shotgun (WGS) entry which is preliminary data.</text>
</comment>
<dbReference type="Proteomes" id="UP000249282">
    <property type="component" value="Unassembled WGS sequence"/>
</dbReference>
<reference evidence="2 3" key="1">
    <citation type="submission" date="2017-11" db="EMBL/GenBank/DDBJ databases">
        <title>Infants hospitalized years apart are colonized by the same room-sourced microbial strains.</title>
        <authorList>
            <person name="Brooks B."/>
            <person name="Olm M.R."/>
            <person name="Firek B.A."/>
            <person name="Baker R."/>
            <person name="Thomas B.C."/>
            <person name="Morowitz M.J."/>
            <person name="Banfield J.F."/>
        </authorList>
    </citation>
    <scope>NUCLEOTIDE SEQUENCE [LARGE SCALE GENOMIC DNA]</scope>
    <source>
        <strain evidence="2">S2_003_000_R3_20</strain>
    </source>
</reference>
<organism evidence="2 3">
    <name type="scientific">Acinetobacter johnsonii</name>
    <dbReference type="NCBI Taxonomy" id="40214"/>
    <lineage>
        <taxon>Bacteria</taxon>
        <taxon>Pseudomonadati</taxon>
        <taxon>Pseudomonadota</taxon>
        <taxon>Gammaproteobacteria</taxon>
        <taxon>Moraxellales</taxon>
        <taxon>Moraxellaceae</taxon>
        <taxon>Acinetobacter</taxon>
    </lineage>
</organism>
<gene>
    <name evidence="2" type="ORF">DI542_03705</name>
</gene>